<dbReference type="GeneID" id="77945189"/>
<keyword evidence="1" id="KW-0472">Membrane</keyword>
<name>A0A6G8R5I0_9CAUD</name>
<reference evidence="2 3" key="1">
    <citation type="submission" date="2020-03" db="EMBL/GenBank/DDBJ databases">
        <title>The Isolation and Genome Sequence of a Novel Cyanophage S-N03 from the Huanghai Sea, China.</title>
        <authorList>
            <person name="Jiang T."/>
        </authorList>
    </citation>
    <scope>NUCLEOTIDE SEQUENCE [LARGE SCALE GENOMIC DNA]</scope>
</reference>
<protein>
    <submittedName>
        <fullName evidence="2">Uncharacterized protein</fullName>
    </submittedName>
</protein>
<dbReference type="Proteomes" id="UP000502617">
    <property type="component" value="Segment"/>
</dbReference>
<keyword evidence="3" id="KW-1185">Reference proteome</keyword>
<keyword evidence="1" id="KW-1133">Transmembrane helix</keyword>
<dbReference type="RefSeq" id="YP_010669035.1">
    <property type="nucleotide sequence ID" value="NC_070959.1"/>
</dbReference>
<accession>A0A6G8R5I0</accession>
<evidence type="ECO:0000313" key="2">
    <source>
        <dbReference type="EMBL" id="QIN96655.1"/>
    </source>
</evidence>
<evidence type="ECO:0000313" key="3">
    <source>
        <dbReference type="Proteomes" id="UP000502617"/>
    </source>
</evidence>
<feature type="transmembrane region" description="Helical" evidence="1">
    <location>
        <begin position="12"/>
        <end position="37"/>
    </location>
</feature>
<organism evidence="2 3">
    <name type="scientific">Synechococcus phage S-N03</name>
    <dbReference type="NCBI Taxonomy" id="2718943"/>
    <lineage>
        <taxon>Viruses</taxon>
        <taxon>Duplodnaviria</taxon>
        <taxon>Heunggongvirae</taxon>
        <taxon>Uroviricota</taxon>
        <taxon>Caudoviricetes</taxon>
        <taxon>Pantevenvirales</taxon>
        <taxon>Kyanoviridae</taxon>
        <taxon>Huanghaivirus</taxon>
        <taxon>Huanghaivirus snothree</taxon>
    </lineage>
</organism>
<evidence type="ECO:0000256" key="1">
    <source>
        <dbReference type="SAM" id="Phobius"/>
    </source>
</evidence>
<sequence length="64" mass="7142">METDRTGAMLRDTYHCCSCIVSGVFSLAIFGGTLVVLHEKMLPTGMTPSENIQRIVETAPWRNR</sequence>
<dbReference type="EMBL" id="MT162466">
    <property type="protein sequence ID" value="QIN96655.1"/>
    <property type="molecule type" value="Genomic_DNA"/>
</dbReference>
<keyword evidence="1" id="KW-0812">Transmembrane</keyword>
<proteinExistence type="predicted"/>
<dbReference type="KEGG" id="vg:77945189"/>